<evidence type="ECO:0008006" key="6">
    <source>
        <dbReference type="Google" id="ProtNLM"/>
    </source>
</evidence>
<evidence type="ECO:0000313" key="4">
    <source>
        <dbReference type="EMBL" id="MBK1630573.1"/>
    </source>
</evidence>
<protein>
    <recommendedName>
        <fullName evidence="6">Vacuolar H+transporting two-sector ATPase F subunit</fullName>
    </recommendedName>
</protein>
<gene>
    <name evidence="4" type="ORF">CKO31_07410</name>
</gene>
<organism evidence="4 5">
    <name type="scientific">Thiohalocapsa halophila</name>
    <dbReference type="NCBI Taxonomy" id="69359"/>
    <lineage>
        <taxon>Bacteria</taxon>
        <taxon>Pseudomonadati</taxon>
        <taxon>Pseudomonadota</taxon>
        <taxon>Gammaproteobacteria</taxon>
        <taxon>Chromatiales</taxon>
        <taxon>Chromatiaceae</taxon>
        <taxon>Thiohalocapsa</taxon>
    </lineage>
</organism>
<reference evidence="4 5" key="1">
    <citation type="journal article" date="2020" name="Microorganisms">
        <title>Osmotic Adaptation and Compatible Solute Biosynthesis of Phototrophic Bacteria as Revealed from Genome Analyses.</title>
        <authorList>
            <person name="Imhoff J.F."/>
            <person name="Rahn T."/>
            <person name="Kunzel S."/>
            <person name="Keller A."/>
            <person name="Neulinger S.C."/>
        </authorList>
    </citation>
    <scope>NUCLEOTIDE SEQUENCE [LARGE SCALE GENOMIC DNA]</scope>
    <source>
        <strain evidence="4 5">DSM 6210</strain>
    </source>
</reference>
<dbReference type="RefSeq" id="WP_200235570.1">
    <property type="nucleotide sequence ID" value="NZ_NRRV01000013.1"/>
</dbReference>
<evidence type="ECO:0000256" key="1">
    <source>
        <dbReference type="ARBA" id="ARBA00010148"/>
    </source>
</evidence>
<dbReference type="EMBL" id="NRRV01000013">
    <property type="protein sequence ID" value="MBK1630573.1"/>
    <property type="molecule type" value="Genomic_DNA"/>
</dbReference>
<keyword evidence="5" id="KW-1185">Reference proteome</keyword>
<accession>A0ABS1CFA2</accession>
<keyword evidence="3" id="KW-0406">Ion transport</keyword>
<name>A0ABS1CFA2_9GAMM</name>
<dbReference type="Gene3D" id="3.40.50.10580">
    <property type="entry name" value="ATPase, V1 complex, subunit F"/>
    <property type="match status" value="1"/>
</dbReference>
<dbReference type="InterPro" id="IPR036906">
    <property type="entry name" value="ATPase_V1_fsu_sf"/>
</dbReference>
<evidence type="ECO:0000313" key="5">
    <source>
        <dbReference type="Proteomes" id="UP000748752"/>
    </source>
</evidence>
<keyword evidence="2" id="KW-0813">Transport</keyword>
<sequence length="106" mass="10839">MADVLAASRCVFVGDAVSAAGWRLAGADCRTPAQPEVAALLRELRRDAGVGLIILTAEAAAALPAPLRAEALAAQRPPCVVVADARGRMAPADLTAVLKRQLGLAE</sequence>
<comment type="similarity">
    <text evidence="1">Belongs to the V-ATPase F subunit family.</text>
</comment>
<dbReference type="Pfam" id="PF01990">
    <property type="entry name" value="ATP-synt_F"/>
    <property type="match status" value="1"/>
</dbReference>
<dbReference type="Proteomes" id="UP000748752">
    <property type="component" value="Unassembled WGS sequence"/>
</dbReference>
<comment type="caution">
    <text evidence="4">The sequence shown here is derived from an EMBL/GenBank/DDBJ whole genome shotgun (WGS) entry which is preliminary data.</text>
</comment>
<proteinExistence type="inferred from homology"/>
<dbReference type="InterPro" id="IPR008218">
    <property type="entry name" value="ATPase_V1-cplx_f_g_su"/>
</dbReference>
<dbReference type="SUPFAM" id="SSF159468">
    <property type="entry name" value="AtpF-like"/>
    <property type="match status" value="1"/>
</dbReference>
<evidence type="ECO:0000256" key="2">
    <source>
        <dbReference type="ARBA" id="ARBA00022448"/>
    </source>
</evidence>
<evidence type="ECO:0000256" key="3">
    <source>
        <dbReference type="ARBA" id="ARBA00023065"/>
    </source>
</evidence>